<dbReference type="CDD" id="cd00130">
    <property type="entry name" value="PAS"/>
    <property type="match status" value="1"/>
</dbReference>
<evidence type="ECO:0000313" key="3">
    <source>
        <dbReference type="Proteomes" id="UP000198704"/>
    </source>
</evidence>
<dbReference type="Gene3D" id="2.10.70.100">
    <property type="match status" value="1"/>
</dbReference>
<dbReference type="SUPFAM" id="SSF55785">
    <property type="entry name" value="PYP-like sensor domain (PAS domain)"/>
    <property type="match status" value="1"/>
</dbReference>
<dbReference type="InterPro" id="IPR000014">
    <property type="entry name" value="PAS"/>
</dbReference>
<feature type="domain" description="PAS fold-3" evidence="1">
    <location>
        <begin position="37"/>
        <end position="117"/>
    </location>
</feature>
<dbReference type="Proteomes" id="UP000198704">
    <property type="component" value="Unassembled WGS sequence"/>
</dbReference>
<dbReference type="Gene3D" id="3.30.450.20">
    <property type="entry name" value="PAS domain"/>
    <property type="match status" value="1"/>
</dbReference>
<dbReference type="InterPro" id="IPR035965">
    <property type="entry name" value="PAS-like_dom_sf"/>
</dbReference>
<protein>
    <submittedName>
        <fullName evidence="2">PAS fold-containing protein</fullName>
    </submittedName>
</protein>
<dbReference type="AlphaFoldDB" id="A0A1H0KWY7"/>
<proteinExistence type="predicted"/>
<organism evidence="2 3">
    <name type="scientific">Methylobacterium phyllostachyos</name>
    <dbReference type="NCBI Taxonomy" id="582672"/>
    <lineage>
        <taxon>Bacteria</taxon>
        <taxon>Pseudomonadati</taxon>
        <taxon>Pseudomonadota</taxon>
        <taxon>Alphaproteobacteria</taxon>
        <taxon>Hyphomicrobiales</taxon>
        <taxon>Methylobacteriaceae</taxon>
        <taxon>Methylobacterium</taxon>
    </lineage>
</organism>
<reference evidence="3" key="1">
    <citation type="submission" date="2016-10" db="EMBL/GenBank/DDBJ databases">
        <authorList>
            <person name="Varghese N."/>
            <person name="Submissions S."/>
        </authorList>
    </citation>
    <scope>NUCLEOTIDE SEQUENCE [LARGE SCALE GENOMIC DNA]</scope>
    <source>
        <strain evidence="3">BL47</strain>
    </source>
</reference>
<sequence>MAHRVPEKTLTPASLPMAMLKIGLWEDDVSADRIRGDAVMAAMYGLSEAEAAQGLSWNRLSSLFHPDDLRAHPTPQRHVRQDGGLFVWEHRIAPAPGVVRWVLARGHFERNADGRVRGRGIVIDITDTRMDGVIDGPAQFLAAYEASGALLERIADRALELCGMIRDLEPEGAEYLRILIEALLHELGRQIAASLQESPPAAERPRGTRIH</sequence>
<keyword evidence="3" id="KW-1185">Reference proteome</keyword>
<evidence type="ECO:0000259" key="1">
    <source>
        <dbReference type="Pfam" id="PF08447"/>
    </source>
</evidence>
<dbReference type="Pfam" id="PF08447">
    <property type="entry name" value="PAS_3"/>
    <property type="match status" value="1"/>
</dbReference>
<accession>A0A1H0KWY7</accession>
<gene>
    <name evidence="2" type="ORF">SAMN05216360_12942</name>
</gene>
<evidence type="ECO:0000313" key="2">
    <source>
        <dbReference type="EMBL" id="SDO60283.1"/>
    </source>
</evidence>
<dbReference type="EMBL" id="FNHS01000029">
    <property type="protein sequence ID" value="SDO60283.1"/>
    <property type="molecule type" value="Genomic_DNA"/>
</dbReference>
<name>A0A1H0KWY7_9HYPH</name>
<dbReference type="STRING" id="582672.SAMN05216360_12942"/>
<dbReference type="RefSeq" id="WP_244507791.1">
    <property type="nucleotide sequence ID" value="NZ_FNHS01000029.1"/>
</dbReference>
<dbReference type="InterPro" id="IPR013655">
    <property type="entry name" value="PAS_fold_3"/>
</dbReference>